<dbReference type="Gene3D" id="1.10.260.40">
    <property type="entry name" value="lambda repressor-like DNA-binding domains"/>
    <property type="match status" value="1"/>
</dbReference>
<name>A0A318EEZ8_9GAMM</name>
<reference evidence="1 2" key="1">
    <citation type="submission" date="2018-04" db="EMBL/GenBank/DDBJ databases">
        <title>Genomic Encyclopedia of Type Strains, Phase IV (KMG-IV): sequencing the most valuable type-strain genomes for metagenomic binning, comparative biology and taxonomic classification.</title>
        <authorList>
            <person name="Goeker M."/>
        </authorList>
    </citation>
    <scope>NUCLEOTIDE SEQUENCE [LARGE SCALE GENOMIC DNA]</scope>
    <source>
        <strain evidence="1 2">DSM 104150</strain>
    </source>
</reference>
<dbReference type="EMBL" id="QICN01000002">
    <property type="protein sequence ID" value="PXV70244.1"/>
    <property type="molecule type" value="Genomic_DNA"/>
</dbReference>
<dbReference type="Proteomes" id="UP000248330">
    <property type="component" value="Unassembled WGS sequence"/>
</dbReference>
<dbReference type="AlphaFoldDB" id="A0A318EEZ8"/>
<dbReference type="Pfam" id="PF13560">
    <property type="entry name" value="HTH_31"/>
    <property type="match status" value="1"/>
</dbReference>
<comment type="caution">
    <text evidence="1">The sequence shown here is derived from an EMBL/GenBank/DDBJ whole genome shotgun (WGS) entry which is preliminary data.</text>
</comment>
<dbReference type="InterPro" id="IPR010982">
    <property type="entry name" value="Lambda_DNA-bd_dom_sf"/>
</dbReference>
<accession>A0A318EEZ8</accession>
<dbReference type="SUPFAM" id="SSF47413">
    <property type="entry name" value="lambda repressor-like DNA-binding domains"/>
    <property type="match status" value="1"/>
</dbReference>
<evidence type="ECO:0000313" key="1">
    <source>
        <dbReference type="EMBL" id="PXV70244.1"/>
    </source>
</evidence>
<sequence>MTRINVDDDATRDQVTAAELGRALRARRKVLSISAAAAAEAAQISRVTWHRLEKGAITVSWGSVLAATRVLGLVVRFGGHETDSEAASGAWLPLSIRLDDYPQLRRLAWQVRDGAQSVSPREALGLYERNWRHLQPDLLGAEERKLIEALRDTFGADGLRV</sequence>
<keyword evidence="2" id="KW-1185">Reference proteome</keyword>
<dbReference type="GO" id="GO:0003677">
    <property type="term" value="F:DNA binding"/>
    <property type="evidence" value="ECO:0007669"/>
    <property type="project" value="InterPro"/>
</dbReference>
<evidence type="ECO:0000313" key="2">
    <source>
        <dbReference type="Proteomes" id="UP000248330"/>
    </source>
</evidence>
<proteinExistence type="predicted"/>
<gene>
    <name evidence="1" type="ORF">C8D93_10296</name>
</gene>
<dbReference type="RefSeq" id="WP_170123889.1">
    <property type="nucleotide sequence ID" value="NZ_CAWNXA010000002.1"/>
</dbReference>
<organism evidence="1 2">
    <name type="scientific">Sinimarinibacterium flocculans</name>
    <dbReference type="NCBI Taxonomy" id="985250"/>
    <lineage>
        <taxon>Bacteria</taxon>
        <taxon>Pseudomonadati</taxon>
        <taxon>Pseudomonadota</taxon>
        <taxon>Gammaproteobacteria</taxon>
        <taxon>Nevskiales</taxon>
        <taxon>Nevskiaceae</taxon>
        <taxon>Sinimarinibacterium</taxon>
    </lineage>
</organism>
<protein>
    <submittedName>
        <fullName evidence="1">Helix-turn-helix protein</fullName>
    </submittedName>
</protein>